<sequence>MATDALKSQVAAKWQESFHRLNADAPGIVGLMQFSEAWRISTQFLYPWDINSMPVDEDGRPYGRDLEKAKPAFALVNQSRRLPALLENFLEDMRKSFHLVENEIAQYMARYEASDNTDELQALVSRVMEWYKAWAPPVELGATVFSTYSLNFQTRLFSVLPPSFADGFKRLCSLLLQPPGDEAEQEGYEWNPGAYAALWKDFEMLGLIDRYESIIASVGYEFIENYILTKCSGEWANPMLEDLRVWMSDRVVPWMLHVYARGASSPEEARTMLQGVGSRFDFHINKTLCDLRTKEIFDIIIDFPDSMGALQDLRDCLQRVDQREKLVKSLRKANQKRLLHPGADTKLILQQYVATIRCLRVVDPVGVLLYKVADPIRRYLRERPDTIRSIVANLVGDDDSGDSLVDENEPVTPLQQTDVEDYSDPQWDPEPIDAGPEFRTNKPSDVISTLVSIYDSKDLFVKELQVLLAQRLLMVSKEGTDRVERERRNVEILKIRFGEAALQVCEVMLKDMSDSKRIDVHIQSQKSSVVHPTIISRQFWPSLESSDMVMPGQFKELQEQYDKEFRTFKPDKKLKWLPHLGTVSLELELEDRTIEVDVPPLEAAFIELFSEKKTLTLDELIVAVGSVDKSAAIKALSTWVDHGVLKEDPEYTFNLLERAEEAGTGGGVTRERDMVPVESEQPTLSVAQQQQADQMRVYWKFIEGMLTNLGTLPLDRIQTMLKFAPGYDRTVEQLSAFMEAARREGLVIVRDGMWKLNK</sequence>
<dbReference type="Pfam" id="PF26557">
    <property type="entry name" value="Cullin_AB"/>
    <property type="match status" value="1"/>
</dbReference>
<evidence type="ECO:0000256" key="2">
    <source>
        <dbReference type="ARBA" id="ARBA00022618"/>
    </source>
</evidence>
<dbReference type="SUPFAM" id="SSF46785">
    <property type="entry name" value="Winged helix' DNA-binding domain"/>
    <property type="match status" value="1"/>
</dbReference>
<keyword evidence="2" id="KW-0132">Cell division</keyword>
<dbReference type="Pfam" id="PF25773">
    <property type="entry name" value="TPR_ANAPC2"/>
    <property type="match status" value="1"/>
</dbReference>
<proteinExistence type="inferred from homology"/>
<dbReference type="GO" id="GO:0005680">
    <property type="term" value="C:anaphase-promoting complex"/>
    <property type="evidence" value="ECO:0007669"/>
    <property type="project" value="TreeGrafter"/>
</dbReference>
<evidence type="ECO:0000256" key="3">
    <source>
        <dbReference type="ARBA" id="ARBA00022776"/>
    </source>
</evidence>
<evidence type="ECO:0000256" key="5">
    <source>
        <dbReference type="ARBA" id="ARBA00023306"/>
    </source>
</evidence>
<keyword evidence="10" id="KW-1185">Reference proteome</keyword>
<dbReference type="GO" id="GO:0007091">
    <property type="term" value="P:metaphase/anaphase transition of mitotic cell cycle"/>
    <property type="evidence" value="ECO:0007669"/>
    <property type="project" value="TreeGrafter"/>
</dbReference>
<evidence type="ECO:0000313" key="9">
    <source>
        <dbReference type="EMBL" id="KAF4617681.1"/>
    </source>
</evidence>
<keyword evidence="5" id="KW-0131">Cell cycle</keyword>
<dbReference type="EMBL" id="JAACJL010000030">
    <property type="protein sequence ID" value="KAF4617681.1"/>
    <property type="molecule type" value="Genomic_DNA"/>
</dbReference>
<comment type="caution">
    <text evidence="9">The sequence shown here is derived from an EMBL/GenBank/DDBJ whole genome shotgun (WGS) entry which is preliminary data.</text>
</comment>
<dbReference type="InterPro" id="IPR014786">
    <property type="entry name" value="ANAPC2_C"/>
</dbReference>
<dbReference type="Gene3D" id="1.10.10.10">
    <property type="entry name" value="Winged helix-like DNA-binding domain superfamily/Winged helix DNA-binding domain"/>
    <property type="match status" value="1"/>
</dbReference>
<evidence type="ECO:0000259" key="8">
    <source>
        <dbReference type="PROSITE" id="PS50069"/>
    </source>
</evidence>
<dbReference type="InterPro" id="IPR036390">
    <property type="entry name" value="WH_DNA-bd_sf"/>
</dbReference>
<dbReference type="GO" id="GO:0070979">
    <property type="term" value="P:protein K11-linked ubiquitination"/>
    <property type="evidence" value="ECO:0007669"/>
    <property type="project" value="TreeGrafter"/>
</dbReference>
<dbReference type="SMART" id="SM01013">
    <property type="entry name" value="APC2"/>
    <property type="match status" value="1"/>
</dbReference>
<dbReference type="InterPro" id="IPR059120">
    <property type="entry name" value="Cullin-like_AB"/>
</dbReference>
<gene>
    <name evidence="9" type="ORF">D9613_006296</name>
</gene>
<evidence type="ECO:0000256" key="7">
    <source>
        <dbReference type="SAM" id="MobiDB-lite"/>
    </source>
</evidence>
<feature type="domain" description="Cullin family profile" evidence="8">
    <location>
        <begin position="447"/>
        <end position="620"/>
    </location>
</feature>
<evidence type="ECO:0000256" key="6">
    <source>
        <dbReference type="PROSITE-ProRule" id="PRU00330"/>
    </source>
</evidence>
<dbReference type="Gene3D" id="3.30.230.130">
    <property type="entry name" value="Cullin, Chain C, Domain 2"/>
    <property type="match status" value="1"/>
</dbReference>
<name>A0A8H4VP11_9AGAR</name>
<comment type="similarity">
    <text evidence="6">Belongs to the cullin family.</text>
</comment>
<evidence type="ECO:0000256" key="4">
    <source>
        <dbReference type="ARBA" id="ARBA00022786"/>
    </source>
</evidence>
<organism evidence="9 10">
    <name type="scientific">Agrocybe pediades</name>
    <dbReference type="NCBI Taxonomy" id="84607"/>
    <lineage>
        <taxon>Eukaryota</taxon>
        <taxon>Fungi</taxon>
        <taxon>Dikarya</taxon>
        <taxon>Basidiomycota</taxon>
        <taxon>Agaricomycotina</taxon>
        <taxon>Agaricomycetes</taxon>
        <taxon>Agaricomycetidae</taxon>
        <taxon>Agaricales</taxon>
        <taxon>Agaricineae</taxon>
        <taxon>Strophariaceae</taxon>
        <taxon>Agrocybe</taxon>
    </lineage>
</organism>
<evidence type="ECO:0000313" key="10">
    <source>
        <dbReference type="Proteomes" id="UP000521872"/>
    </source>
</evidence>
<dbReference type="AlphaFoldDB" id="A0A8H4VP11"/>
<dbReference type="InterPro" id="IPR057975">
    <property type="entry name" value="TPR_ANAPC2"/>
</dbReference>
<dbReference type="InterPro" id="IPR016158">
    <property type="entry name" value="Cullin_homology"/>
</dbReference>
<dbReference type="GO" id="GO:0006511">
    <property type="term" value="P:ubiquitin-dependent protein catabolic process"/>
    <property type="evidence" value="ECO:0007669"/>
    <property type="project" value="InterPro"/>
</dbReference>
<accession>A0A8H4VP11</accession>
<dbReference type="PANTHER" id="PTHR45957">
    <property type="entry name" value="ANAPHASE-PROMOTING COMPLEX SUBUNIT 2"/>
    <property type="match status" value="1"/>
</dbReference>
<feature type="compositionally biased region" description="Acidic residues" evidence="7">
    <location>
        <begin position="400"/>
        <end position="409"/>
    </location>
</feature>
<dbReference type="InterPro" id="IPR036317">
    <property type="entry name" value="Cullin_homology_sf"/>
</dbReference>
<dbReference type="InterPro" id="IPR044554">
    <property type="entry name" value="ANAPC2"/>
</dbReference>
<dbReference type="GO" id="GO:0051301">
    <property type="term" value="P:cell division"/>
    <property type="evidence" value="ECO:0007669"/>
    <property type="project" value="UniProtKB-KW"/>
</dbReference>
<feature type="region of interest" description="Disordered" evidence="7">
    <location>
        <begin position="400"/>
        <end position="424"/>
    </location>
</feature>
<dbReference type="PANTHER" id="PTHR45957:SF1">
    <property type="entry name" value="ANAPHASE-PROMOTING COMPLEX SUBUNIT 2"/>
    <property type="match status" value="1"/>
</dbReference>
<reference evidence="9 10" key="1">
    <citation type="submission" date="2019-12" db="EMBL/GenBank/DDBJ databases">
        <authorList>
            <person name="Floudas D."/>
            <person name="Bentzer J."/>
            <person name="Ahren D."/>
            <person name="Johansson T."/>
            <person name="Persson P."/>
            <person name="Tunlid A."/>
        </authorList>
    </citation>
    <scope>NUCLEOTIDE SEQUENCE [LARGE SCALE GENOMIC DNA]</scope>
    <source>
        <strain evidence="9 10">CBS 102.39</strain>
    </source>
</reference>
<dbReference type="PROSITE" id="PS50069">
    <property type="entry name" value="CULLIN_2"/>
    <property type="match status" value="1"/>
</dbReference>
<keyword evidence="3" id="KW-0498">Mitosis</keyword>
<dbReference type="Gene3D" id="1.20.1310.10">
    <property type="entry name" value="Cullin Repeats"/>
    <property type="match status" value="1"/>
</dbReference>
<dbReference type="SUPFAM" id="SSF75632">
    <property type="entry name" value="Cullin homology domain"/>
    <property type="match status" value="1"/>
</dbReference>
<dbReference type="Pfam" id="PF08672">
    <property type="entry name" value="ANAPC2"/>
    <property type="match status" value="1"/>
</dbReference>
<evidence type="ECO:0000256" key="1">
    <source>
        <dbReference type="ARBA" id="ARBA00016068"/>
    </source>
</evidence>
<dbReference type="InterPro" id="IPR036388">
    <property type="entry name" value="WH-like_DNA-bd_sf"/>
</dbReference>
<protein>
    <recommendedName>
        <fullName evidence="1">Anaphase-promoting complex subunit 2</fullName>
    </recommendedName>
</protein>
<dbReference type="GO" id="GO:0031625">
    <property type="term" value="F:ubiquitin protein ligase binding"/>
    <property type="evidence" value="ECO:0007669"/>
    <property type="project" value="InterPro"/>
</dbReference>
<keyword evidence="4" id="KW-0833">Ubl conjugation pathway</keyword>
<dbReference type="Proteomes" id="UP000521872">
    <property type="component" value="Unassembled WGS sequence"/>
</dbReference>
<dbReference type="SMART" id="SM00182">
    <property type="entry name" value="CULLIN"/>
    <property type="match status" value="1"/>
</dbReference>